<feature type="compositionally biased region" description="Basic residues" evidence="1">
    <location>
        <begin position="1"/>
        <end position="13"/>
    </location>
</feature>
<feature type="region of interest" description="Disordered" evidence="1">
    <location>
        <begin position="1"/>
        <end position="65"/>
    </location>
</feature>
<name>A0A5C8Z5N4_9ACTN</name>
<proteinExistence type="predicted"/>
<keyword evidence="3" id="KW-1185">Reference proteome</keyword>
<comment type="caution">
    <text evidence="2">The sequence shown here is derived from an EMBL/GenBank/DDBJ whole genome shotgun (WGS) entry which is preliminary data.</text>
</comment>
<organism evidence="2 3">
    <name type="scientific">Quadrisphaera setariae</name>
    <dbReference type="NCBI Taxonomy" id="2593304"/>
    <lineage>
        <taxon>Bacteria</taxon>
        <taxon>Bacillati</taxon>
        <taxon>Actinomycetota</taxon>
        <taxon>Actinomycetes</taxon>
        <taxon>Kineosporiales</taxon>
        <taxon>Kineosporiaceae</taxon>
        <taxon>Quadrisphaera</taxon>
    </lineage>
</organism>
<evidence type="ECO:0000313" key="2">
    <source>
        <dbReference type="EMBL" id="TXR52441.1"/>
    </source>
</evidence>
<dbReference type="AlphaFoldDB" id="A0A5C8Z5N4"/>
<evidence type="ECO:0000256" key="1">
    <source>
        <dbReference type="SAM" id="MobiDB-lite"/>
    </source>
</evidence>
<dbReference type="EMBL" id="VKAC01000014">
    <property type="protein sequence ID" value="TXR52441.1"/>
    <property type="molecule type" value="Genomic_DNA"/>
</dbReference>
<protein>
    <submittedName>
        <fullName evidence="2">Uncharacterized protein</fullName>
    </submittedName>
</protein>
<reference evidence="2 3" key="1">
    <citation type="submission" date="2019-07" db="EMBL/GenBank/DDBJ databases">
        <title>Quadrisphaera sp. strain DD2A genome sequencing and assembly.</title>
        <authorList>
            <person name="Kim I."/>
        </authorList>
    </citation>
    <scope>NUCLEOTIDE SEQUENCE [LARGE SCALE GENOMIC DNA]</scope>
    <source>
        <strain evidence="2 3">DD2A</strain>
    </source>
</reference>
<sequence length="65" mass="7757">MAAGPRRRRRYRGLRPGQGPSRLSHPRPRRPRPRRRARRCWRFPRSGVDEGRTGPPHRGTARTHW</sequence>
<evidence type="ECO:0000313" key="3">
    <source>
        <dbReference type="Proteomes" id="UP000321234"/>
    </source>
</evidence>
<gene>
    <name evidence="2" type="ORF">FMM08_19800</name>
</gene>
<accession>A0A5C8Z5N4</accession>
<dbReference type="Proteomes" id="UP000321234">
    <property type="component" value="Unassembled WGS sequence"/>
</dbReference>
<feature type="compositionally biased region" description="Basic residues" evidence="1">
    <location>
        <begin position="24"/>
        <end position="42"/>
    </location>
</feature>
<feature type="compositionally biased region" description="Low complexity" evidence="1">
    <location>
        <begin position="14"/>
        <end position="23"/>
    </location>
</feature>